<dbReference type="RefSeq" id="WP_258827810.1">
    <property type="nucleotide sequence ID" value="NZ_JANUHA010000006.1"/>
</dbReference>
<feature type="chain" id="PRO_5045524296" evidence="1">
    <location>
        <begin position="19"/>
        <end position="256"/>
    </location>
</feature>
<organism evidence="2 3">
    <name type="scientific">Massilia agri</name>
    <dbReference type="NCBI Taxonomy" id="1886785"/>
    <lineage>
        <taxon>Bacteria</taxon>
        <taxon>Pseudomonadati</taxon>
        <taxon>Pseudomonadota</taxon>
        <taxon>Betaproteobacteria</taxon>
        <taxon>Burkholderiales</taxon>
        <taxon>Oxalobacteraceae</taxon>
        <taxon>Telluria group</taxon>
        <taxon>Massilia</taxon>
    </lineage>
</organism>
<dbReference type="InterPro" id="IPR025737">
    <property type="entry name" value="FApF"/>
</dbReference>
<evidence type="ECO:0000313" key="2">
    <source>
        <dbReference type="EMBL" id="MCS0596776.1"/>
    </source>
</evidence>
<accession>A0ABT2AKT3</accession>
<gene>
    <name evidence="2" type="ORF">NX780_10465</name>
</gene>
<evidence type="ECO:0000256" key="1">
    <source>
        <dbReference type="SAM" id="SignalP"/>
    </source>
</evidence>
<keyword evidence="3" id="KW-1185">Reference proteome</keyword>
<comment type="caution">
    <text evidence="2">The sequence shown here is derived from an EMBL/GenBank/DDBJ whole genome shotgun (WGS) entry which is preliminary data.</text>
</comment>
<keyword evidence="1" id="KW-0732">Signal</keyword>
<protein>
    <submittedName>
        <fullName evidence="2">Transporter</fullName>
    </submittedName>
</protein>
<dbReference type="EMBL" id="JANUHA010000006">
    <property type="protein sequence ID" value="MCS0596776.1"/>
    <property type="molecule type" value="Genomic_DNA"/>
</dbReference>
<name>A0ABT2AKT3_9BURK</name>
<evidence type="ECO:0000313" key="3">
    <source>
        <dbReference type="Proteomes" id="UP001206572"/>
    </source>
</evidence>
<reference evidence="2 3" key="1">
    <citation type="submission" date="2022-08" db="EMBL/GenBank/DDBJ databases">
        <title>Reclassification of Massilia species as members of the genera Telluria, Duganella, Pseudoduganella, Mokoshia gen. nov. and Zemynaea gen. nov. using orthogonal and non-orthogonal genome-based approaches.</title>
        <authorList>
            <person name="Bowman J.P."/>
        </authorList>
    </citation>
    <scope>NUCLEOTIDE SEQUENCE [LARGE SCALE GENOMIC DNA]</scope>
    <source>
        <strain evidence="2 3">JCM 31661</strain>
    </source>
</reference>
<feature type="signal peptide" evidence="1">
    <location>
        <begin position="1"/>
        <end position="18"/>
    </location>
</feature>
<proteinExistence type="predicted"/>
<dbReference type="Proteomes" id="UP001206572">
    <property type="component" value="Unassembled WGS sequence"/>
</dbReference>
<dbReference type="Pfam" id="PF13557">
    <property type="entry name" value="Phenol_MetA_deg"/>
    <property type="match status" value="1"/>
</dbReference>
<sequence length="256" mass="27843">MKLLAIAACALFASIAHAQDELASDRPDLVESSQVVGKGRVQLETGLLLERDRSGEGRERTLSMPTLLRFGVSENLELRIETDGRSIRHETEDGRRSTQAGYADTALGFSWHAWDAAGSLPSVAVLVAAELDSGSRAFRGQGLRPSLRVAAEWDLPDEMSLGMMPGIGVERDEDGRYRYGILGAVIEKPLGERLRGFAELALPQIARSRHGGTQATFDIGAAYLLSKDVQLDAMFSRGLNSRTPDVAFTFGISLRR</sequence>